<proteinExistence type="predicted"/>
<name>A0A4V4H757_MUSBA</name>
<keyword evidence="2" id="KW-1185">Reference proteome</keyword>
<evidence type="ECO:0000313" key="1">
    <source>
        <dbReference type="EMBL" id="THU62476.1"/>
    </source>
</evidence>
<dbReference type="PANTHER" id="PTHR35316:SF1">
    <property type="entry name" value="28S RIBOSOMAL S34 PROTEIN"/>
    <property type="match status" value="1"/>
</dbReference>
<protein>
    <submittedName>
        <fullName evidence="1">Uncharacterized protein</fullName>
    </submittedName>
</protein>
<dbReference type="PANTHER" id="PTHR35316">
    <property type="entry name" value="28S RIBOSOMAL S34 PROTEIN"/>
    <property type="match status" value="1"/>
</dbReference>
<sequence length="118" mass="13442">MAVALVNPRAPAGRAIGLLLRSLDTIRSVSVVPSPSSMNAEDPKKKKNLFGVAQFLPNWGIGYKMAKTHWRDASFEIAKVYQLQMFCWVKTPKADCLFSVLQMFLPRWMRNQKEETLQ</sequence>
<comment type="caution">
    <text evidence="1">The sequence shown here is derived from an EMBL/GenBank/DDBJ whole genome shotgun (WGS) entry which is preliminary data.</text>
</comment>
<evidence type="ECO:0000313" key="2">
    <source>
        <dbReference type="Proteomes" id="UP000317650"/>
    </source>
</evidence>
<dbReference type="Proteomes" id="UP000317650">
    <property type="component" value="Chromosome 1"/>
</dbReference>
<accession>A0A4V4H757</accession>
<dbReference type="AlphaFoldDB" id="A0A4V4H757"/>
<gene>
    <name evidence="1" type="ORF">C4D60_Mb01t05550</name>
</gene>
<reference evidence="1 2" key="1">
    <citation type="journal article" date="2019" name="Nat. Plants">
        <title>Genome sequencing of Musa balbisiana reveals subgenome evolution and function divergence in polyploid bananas.</title>
        <authorList>
            <person name="Yao X."/>
        </authorList>
    </citation>
    <scope>NUCLEOTIDE SEQUENCE [LARGE SCALE GENOMIC DNA]</scope>
    <source>
        <strain evidence="2">cv. DH-PKW</strain>
        <tissue evidence="1">Leaves</tissue>
    </source>
</reference>
<dbReference type="EMBL" id="PYDT01000004">
    <property type="protein sequence ID" value="THU62476.1"/>
    <property type="molecule type" value="Genomic_DNA"/>
</dbReference>
<dbReference type="STRING" id="52838.A0A4V4H757"/>
<organism evidence="1 2">
    <name type="scientific">Musa balbisiana</name>
    <name type="common">Banana</name>
    <dbReference type="NCBI Taxonomy" id="52838"/>
    <lineage>
        <taxon>Eukaryota</taxon>
        <taxon>Viridiplantae</taxon>
        <taxon>Streptophyta</taxon>
        <taxon>Embryophyta</taxon>
        <taxon>Tracheophyta</taxon>
        <taxon>Spermatophyta</taxon>
        <taxon>Magnoliopsida</taxon>
        <taxon>Liliopsida</taxon>
        <taxon>Zingiberales</taxon>
        <taxon>Musaceae</taxon>
        <taxon>Musa</taxon>
    </lineage>
</organism>